<accession>A0A166WDB3</accession>
<name>A0A166WDB3_9AGAM</name>
<reference evidence="2 3" key="1">
    <citation type="journal article" date="2016" name="Mol. Biol. Evol.">
        <title>Comparative Genomics of Early-Diverging Mushroom-Forming Fungi Provides Insights into the Origins of Lignocellulose Decay Capabilities.</title>
        <authorList>
            <person name="Nagy L.G."/>
            <person name="Riley R."/>
            <person name="Tritt A."/>
            <person name="Adam C."/>
            <person name="Daum C."/>
            <person name="Floudas D."/>
            <person name="Sun H."/>
            <person name="Yadav J.S."/>
            <person name="Pangilinan J."/>
            <person name="Larsson K.H."/>
            <person name="Matsuura K."/>
            <person name="Barry K."/>
            <person name="Labutti K."/>
            <person name="Kuo R."/>
            <person name="Ohm R.A."/>
            <person name="Bhattacharya S.S."/>
            <person name="Shirouzu T."/>
            <person name="Yoshinaga Y."/>
            <person name="Martin F.M."/>
            <person name="Grigoriev I.V."/>
            <person name="Hibbett D.S."/>
        </authorList>
    </citation>
    <scope>NUCLEOTIDE SEQUENCE [LARGE SCALE GENOMIC DNA]</scope>
    <source>
        <strain evidence="2 3">CBS 109695</strain>
    </source>
</reference>
<evidence type="ECO:0000313" key="1">
    <source>
        <dbReference type="EMBL" id="KZP03668.1"/>
    </source>
</evidence>
<protein>
    <submittedName>
        <fullName evidence="2">Uncharacterized protein</fullName>
    </submittedName>
</protein>
<dbReference type="EMBL" id="KV417482">
    <property type="protein sequence ID" value="KZP33640.1"/>
    <property type="molecule type" value="Genomic_DNA"/>
</dbReference>
<dbReference type="AlphaFoldDB" id="A0A166WDB3"/>
<dbReference type="Proteomes" id="UP000076532">
    <property type="component" value="Unassembled WGS sequence"/>
</dbReference>
<evidence type="ECO:0000313" key="2">
    <source>
        <dbReference type="EMBL" id="KZP33640.1"/>
    </source>
</evidence>
<organism evidence="2 3">
    <name type="scientific">Athelia psychrophila</name>
    <dbReference type="NCBI Taxonomy" id="1759441"/>
    <lineage>
        <taxon>Eukaryota</taxon>
        <taxon>Fungi</taxon>
        <taxon>Dikarya</taxon>
        <taxon>Basidiomycota</taxon>
        <taxon>Agaricomycotina</taxon>
        <taxon>Agaricomycetes</taxon>
        <taxon>Agaricomycetidae</taxon>
        <taxon>Atheliales</taxon>
        <taxon>Atheliaceae</taxon>
        <taxon>Athelia</taxon>
    </lineage>
</organism>
<evidence type="ECO:0000313" key="3">
    <source>
        <dbReference type="Proteomes" id="UP000076532"/>
    </source>
</evidence>
<gene>
    <name evidence="2" type="ORF">FIBSPDRAFT_312335</name>
    <name evidence="1" type="ORF">FIBSPDRAFT_462249</name>
</gene>
<proteinExistence type="predicted"/>
<keyword evidence="3" id="KW-1185">Reference proteome</keyword>
<dbReference type="EMBL" id="KV418023">
    <property type="protein sequence ID" value="KZP03668.1"/>
    <property type="molecule type" value="Genomic_DNA"/>
</dbReference>
<sequence length="114" mass="12873">MMSVRHRGFEGQTDLNHRGFEAHFGGFFRVVRRGSFRGPFELCARPTRGSACLIRIIGPSRSTLTDLESRQTGRLIRLFAERGTVTVWPIGLPMVTQCASRQRISGKPREAIKE</sequence>